<evidence type="ECO:0000256" key="9">
    <source>
        <dbReference type="HAMAP-Rule" id="MF_00152"/>
    </source>
</evidence>
<dbReference type="SUPFAM" id="SSF51658">
    <property type="entry name" value="Xylose isomerase-like"/>
    <property type="match status" value="1"/>
</dbReference>
<dbReference type="Gene3D" id="3.20.20.150">
    <property type="entry name" value="Divalent-metal-dependent TIM barrel enzymes"/>
    <property type="match status" value="1"/>
</dbReference>
<dbReference type="PANTHER" id="PTHR21445">
    <property type="entry name" value="ENDONUCLEASE IV ENDODEOXYRIBONUCLEASE IV"/>
    <property type="match status" value="1"/>
</dbReference>
<evidence type="ECO:0000259" key="10">
    <source>
        <dbReference type="Pfam" id="PF01261"/>
    </source>
</evidence>
<keyword evidence="2 9" id="KW-0540">Nuclease</keyword>
<evidence type="ECO:0000256" key="2">
    <source>
        <dbReference type="ARBA" id="ARBA00022722"/>
    </source>
</evidence>
<dbReference type="PROSITE" id="PS00731">
    <property type="entry name" value="AP_NUCLEASE_F2_3"/>
    <property type="match status" value="1"/>
</dbReference>
<evidence type="ECO:0000313" key="11">
    <source>
        <dbReference type="EMBL" id="QII13716.1"/>
    </source>
</evidence>
<dbReference type="InterPro" id="IPR036237">
    <property type="entry name" value="Xyl_isomerase-like_sf"/>
</dbReference>
<keyword evidence="3 9" id="KW-0479">Metal-binding</keyword>
<feature type="binding site" evidence="9">
    <location>
        <position position="143"/>
    </location>
    <ligand>
        <name>Zn(2+)</name>
        <dbReference type="ChEBI" id="CHEBI:29105"/>
        <label>2</label>
    </ligand>
</feature>
<feature type="binding site" evidence="9">
    <location>
        <position position="66"/>
    </location>
    <ligand>
        <name>Zn(2+)</name>
        <dbReference type="ChEBI" id="CHEBI:29105"/>
        <label>1</label>
    </ligand>
</feature>
<evidence type="ECO:0000256" key="1">
    <source>
        <dbReference type="ARBA" id="ARBA00005340"/>
    </source>
</evidence>
<dbReference type="PROSITE" id="PS00729">
    <property type="entry name" value="AP_NUCLEASE_F2_1"/>
    <property type="match status" value="1"/>
</dbReference>
<dbReference type="EMBL" id="LT934425">
    <property type="protein sequence ID" value="SOH05151.1"/>
    <property type="molecule type" value="Genomic_DNA"/>
</dbReference>
<feature type="binding site" evidence="9">
    <location>
        <position position="226"/>
    </location>
    <ligand>
        <name>Zn(2+)</name>
        <dbReference type="ChEBI" id="CHEBI:29105"/>
        <label>3</label>
    </ligand>
</feature>
<comment type="function">
    <text evidence="9">Endonuclease IV plays a role in DNA repair. It cleaves phosphodiester bonds at apurinic or apyrimidinic (AP) sites, generating a 3'-hydroxyl group and a 5'-terminal sugar phosphate.</text>
</comment>
<keyword evidence="5 9" id="KW-0227">DNA damage</keyword>
<dbReference type="PANTHER" id="PTHR21445:SF0">
    <property type="entry name" value="APURINIC-APYRIMIDINIC ENDONUCLEASE"/>
    <property type="match status" value="1"/>
</dbReference>
<evidence type="ECO:0000256" key="7">
    <source>
        <dbReference type="ARBA" id="ARBA00022833"/>
    </source>
</evidence>
<protein>
    <recommendedName>
        <fullName evidence="9">Probable endonuclease 4</fullName>
        <ecNumber evidence="9">3.1.21.2</ecNumber>
    </recommendedName>
    <alternativeName>
        <fullName evidence="9">Endodeoxyribonuclease IV</fullName>
    </alternativeName>
    <alternativeName>
        <fullName evidence="9">Endonuclease IV</fullName>
    </alternativeName>
</protein>
<name>A0A2C9CHJ6_KUEST</name>
<dbReference type="EC" id="3.1.21.2" evidence="9"/>
<keyword evidence="4 9" id="KW-0255">Endonuclease</keyword>
<organism evidence="12 13">
    <name type="scientific">Kuenenia stuttgartiensis</name>
    <dbReference type="NCBI Taxonomy" id="174633"/>
    <lineage>
        <taxon>Bacteria</taxon>
        <taxon>Pseudomonadati</taxon>
        <taxon>Planctomycetota</taxon>
        <taxon>Candidatus Brocadiia</taxon>
        <taxon>Candidatus Brocadiales</taxon>
        <taxon>Candidatus Brocadiaceae</taxon>
        <taxon>Candidatus Kuenenia</taxon>
    </lineage>
</organism>
<dbReference type="EMBL" id="CP049055">
    <property type="protein sequence ID" value="QII13716.1"/>
    <property type="molecule type" value="Genomic_DNA"/>
</dbReference>
<dbReference type="GO" id="GO:0006284">
    <property type="term" value="P:base-excision repair"/>
    <property type="evidence" value="ECO:0007669"/>
    <property type="project" value="TreeGrafter"/>
</dbReference>
<feature type="binding site" evidence="9">
    <location>
        <position position="213"/>
    </location>
    <ligand>
        <name>Zn(2+)</name>
        <dbReference type="ChEBI" id="CHEBI:29105"/>
        <label>2</label>
    </ligand>
</feature>
<accession>A0A2C9CHJ6</accession>
<dbReference type="GO" id="GO:0003677">
    <property type="term" value="F:DNA binding"/>
    <property type="evidence" value="ECO:0007669"/>
    <property type="project" value="InterPro"/>
</dbReference>
<keyword evidence="8 9" id="KW-0234">DNA repair</keyword>
<evidence type="ECO:0000313" key="14">
    <source>
        <dbReference type="Proteomes" id="UP000501926"/>
    </source>
</evidence>
<dbReference type="InterPro" id="IPR018246">
    <property type="entry name" value="AP_endonuc_F2_Zn_BS"/>
</dbReference>
<feature type="binding site" evidence="9">
    <location>
        <position position="228"/>
    </location>
    <ligand>
        <name>Zn(2+)</name>
        <dbReference type="ChEBI" id="CHEBI:29105"/>
        <label>3</label>
    </ligand>
</feature>
<dbReference type="SMART" id="SM00518">
    <property type="entry name" value="AP2Ec"/>
    <property type="match status" value="1"/>
</dbReference>
<reference evidence="13" key="2">
    <citation type="submission" date="2017-10" db="EMBL/GenBank/DDBJ databases">
        <authorList>
            <person name="Frank J."/>
        </authorList>
    </citation>
    <scope>NUCLEOTIDE SEQUENCE [LARGE SCALE GENOMIC DNA]</scope>
</reference>
<keyword evidence="7 9" id="KW-0862">Zinc</keyword>
<dbReference type="Proteomes" id="UP000501926">
    <property type="component" value="Chromosome"/>
</dbReference>
<evidence type="ECO:0000256" key="5">
    <source>
        <dbReference type="ARBA" id="ARBA00022763"/>
    </source>
</evidence>
<dbReference type="GO" id="GO:0003906">
    <property type="term" value="F:DNA-(apurinic or apyrimidinic site) endonuclease activity"/>
    <property type="evidence" value="ECO:0007669"/>
    <property type="project" value="TreeGrafter"/>
</dbReference>
<dbReference type="GO" id="GO:0008833">
    <property type="term" value="F:deoxyribonuclease IV (phage-T4-induced) activity"/>
    <property type="evidence" value="ECO:0007669"/>
    <property type="project" value="UniProtKB-UniRule"/>
</dbReference>
<evidence type="ECO:0000256" key="6">
    <source>
        <dbReference type="ARBA" id="ARBA00022801"/>
    </source>
</evidence>
<comment type="cofactor">
    <cofactor evidence="9">
        <name>Zn(2+)</name>
        <dbReference type="ChEBI" id="CHEBI:29105"/>
    </cofactor>
    <text evidence="9">Binds 3 Zn(2+) ions.</text>
</comment>
<feature type="binding site" evidence="9">
    <location>
        <position position="179"/>
    </location>
    <ligand>
        <name>Zn(2+)</name>
        <dbReference type="ChEBI" id="CHEBI:29105"/>
        <label>3</label>
    </ligand>
</feature>
<evidence type="ECO:0000256" key="3">
    <source>
        <dbReference type="ARBA" id="ARBA00022723"/>
    </source>
</evidence>
<dbReference type="GO" id="GO:0008081">
    <property type="term" value="F:phosphoric diester hydrolase activity"/>
    <property type="evidence" value="ECO:0007669"/>
    <property type="project" value="TreeGrafter"/>
</dbReference>
<dbReference type="AlphaFoldDB" id="A0A2C9CHJ6"/>
<feature type="binding site" evidence="9">
    <location>
        <position position="143"/>
    </location>
    <ligand>
        <name>Zn(2+)</name>
        <dbReference type="ChEBI" id="CHEBI:29105"/>
        <label>1</label>
    </ligand>
</feature>
<reference evidence="12" key="1">
    <citation type="submission" date="2017-10" db="EMBL/GenBank/DDBJ databases">
        <authorList>
            <person name="Banno H."/>
            <person name="Chua N.-H."/>
        </authorList>
    </citation>
    <scope>NUCLEOTIDE SEQUENCE [LARGE SCALE GENOMIC DNA]</scope>
    <source>
        <strain evidence="12">Kuenenia_mbr1_ru-nijmegen</strain>
    </source>
</reference>
<sequence length="278" mass="30636">MLLGVHCSIKGSLHNAFNEAASLGIDTFQIFTKNQRQWKEKIVGPAEKTIFRETLRQSNIKTIFSHASYLINLATSDSRIHALTHNSLLGEIQRCDDLGIASIIIHPGFTKNTGKQTGMKNVIKMIKSVLKKTNNSPVKILMENTAGQGSSIGYHFKQLQQLIEGIGSGRIGVCFDTCHAFAAGYDIRTKIGFETTMEELDATVGLNSLYAIHLNDSKGALGSKIDRHEHIGQGAIGLEPFRQIMNTMKHIPKILETPKEGGMDVKNLNILKGLVENR</sequence>
<evidence type="ECO:0000313" key="13">
    <source>
        <dbReference type="Proteomes" id="UP000221734"/>
    </source>
</evidence>
<evidence type="ECO:0000313" key="12">
    <source>
        <dbReference type="EMBL" id="SOH05151.1"/>
    </source>
</evidence>
<dbReference type="CDD" id="cd00019">
    <property type="entry name" value="AP2Ec"/>
    <property type="match status" value="1"/>
</dbReference>
<dbReference type="InterPro" id="IPR013022">
    <property type="entry name" value="Xyl_isomerase-like_TIM-brl"/>
</dbReference>
<dbReference type="InterPro" id="IPR001719">
    <property type="entry name" value="AP_endonuc_2"/>
</dbReference>
<reference evidence="11 14" key="3">
    <citation type="submission" date="2020-02" db="EMBL/GenBank/DDBJ databases">
        <title>Newly sequenced genome of strain CSTR1 showed variability in Candidatus Kuenenia stuttgartiensis genomes.</title>
        <authorList>
            <person name="Ding C."/>
            <person name="Adrian L."/>
        </authorList>
    </citation>
    <scope>NUCLEOTIDE SEQUENCE [LARGE SCALE GENOMIC DNA]</scope>
    <source>
        <strain evidence="11 14">CSTR1</strain>
    </source>
</reference>
<comment type="catalytic activity">
    <reaction evidence="9">
        <text>Endonucleolytic cleavage to 5'-phosphooligonucleotide end-products.</text>
        <dbReference type="EC" id="3.1.21.2"/>
    </reaction>
</comment>
<feature type="binding site" evidence="9">
    <location>
        <position position="256"/>
    </location>
    <ligand>
        <name>Zn(2+)</name>
        <dbReference type="ChEBI" id="CHEBI:29105"/>
        <label>2</label>
    </ligand>
</feature>
<dbReference type="FunFam" id="3.20.20.150:FF:000001">
    <property type="entry name" value="Probable endonuclease 4"/>
    <property type="match status" value="1"/>
</dbReference>
<dbReference type="Proteomes" id="UP000221734">
    <property type="component" value="Chromosome Kuenenia_stuttgartiensis_MBR1"/>
</dbReference>
<gene>
    <name evidence="9 12" type="primary">nfo</name>
    <name evidence="11" type="ORF">KsCSTR_43370</name>
    <name evidence="12" type="ORF">KSMBR1_2664</name>
</gene>
<dbReference type="PROSITE" id="PS51432">
    <property type="entry name" value="AP_NUCLEASE_F2_4"/>
    <property type="match status" value="1"/>
</dbReference>
<dbReference type="RefSeq" id="WP_099325781.1">
    <property type="nucleotide sequence ID" value="NZ_CP049055.1"/>
</dbReference>
<evidence type="ECO:0000256" key="4">
    <source>
        <dbReference type="ARBA" id="ARBA00022759"/>
    </source>
</evidence>
<dbReference type="KEGG" id="kst:KSMBR1_2664"/>
<keyword evidence="6 9" id="KW-0378">Hydrolase</keyword>
<evidence type="ECO:0000256" key="8">
    <source>
        <dbReference type="ARBA" id="ARBA00023204"/>
    </source>
</evidence>
<proteinExistence type="inferred from homology"/>
<feature type="binding site" evidence="9">
    <location>
        <position position="106"/>
    </location>
    <ligand>
        <name>Zn(2+)</name>
        <dbReference type="ChEBI" id="CHEBI:29105"/>
        <label>1</label>
    </ligand>
</feature>
<dbReference type="HAMAP" id="MF_00152">
    <property type="entry name" value="Nfo"/>
    <property type="match status" value="1"/>
</dbReference>
<dbReference type="Pfam" id="PF01261">
    <property type="entry name" value="AP_endonuc_2"/>
    <property type="match status" value="1"/>
</dbReference>
<feature type="domain" description="Xylose isomerase-like TIM barrel" evidence="10">
    <location>
        <begin position="17"/>
        <end position="261"/>
    </location>
</feature>
<dbReference type="OrthoDB" id="9805666at2"/>
<keyword evidence="13" id="KW-1185">Reference proteome</keyword>
<dbReference type="NCBIfam" id="TIGR00587">
    <property type="entry name" value="nfo"/>
    <property type="match status" value="1"/>
</dbReference>
<feature type="binding site" evidence="9">
    <location>
        <position position="176"/>
    </location>
    <ligand>
        <name>Zn(2+)</name>
        <dbReference type="ChEBI" id="CHEBI:29105"/>
        <label>2</label>
    </ligand>
</feature>
<dbReference type="GO" id="GO:0008270">
    <property type="term" value="F:zinc ion binding"/>
    <property type="evidence" value="ECO:0007669"/>
    <property type="project" value="UniProtKB-UniRule"/>
</dbReference>
<dbReference type="PROSITE" id="PS00730">
    <property type="entry name" value="AP_NUCLEASE_F2_2"/>
    <property type="match status" value="1"/>
</dbReference>
<comment type="similarity">
    <text evidence="1 9">Belongs to the AP endonuclease 2 family.</text>
</comment>